<dbReference type="EMBL" id="FN668650">
    <property type="protein sequence ID" value="CBK22577.2"/>
    <property type="molecule type" value="Genomic_DNA"/>
</dbReference>
<organism evidence="3">
    <name type="scientific">Blastocystis hominis</name>
    <dbReference type="NCBI Taxonomy" id="12968"/>
    <lineage>
        <taxon>Eukaryota</taxon>
        <taxon>Sar</taxon>
        <taxon>Stramenopiles</taxon>
        <taxon>Bigyra</taxon>
        <taxon>Opalozoa</taxon>
        <taxon>Opalinata</taxon>
        <taxon>Blastocystidae</taxon>
        <taxon>Blastocystis</taxon>
    </lineage>
</organism>
<evidence type="ECO:0000313" key="3">
    <source>
        <dbReference type="EMBL" id="CBK22577.2"/>
    </source>
</evidence>
<keyword evidence="2" id="KW-0539">Nucleus</keyword>
<dbReference type="Pfam" id="PF04931">
    <property type="entry name" value="DNA_pol_phi"/>
    <property type="match status" value="1"/>
</dbReference>
<evidence type="ECO:0000256" key="2">
    <source>
        <dbReference type="ARBA" id="ARBA00023242"/>
    </source>
</evidence>
<dbReference type="Proteomes" id="UP000008312">
    <property type="component" value="Unassembled WGS sequence"/>
</dbReference>
<name>D8M3V4_BLAHO</name>
<dbReference type="PANTHER" id="PTHR13213">
    <property type="entry name" value="MYB-BINDING PROTEIN 1A FAMILY MEMBER"/>
    <property type="match status" value="1"/>
</dbReference>
<accession>D8M3V4</accession>
<proteinExistence type="predicted"/>
<reference evidence="3" key="1">
    <citation type="submission" date="2010-02" db="EMBL/GenBank/DDBJ databases">
        <title>Sequencing and annotation of the Blastocystis hominis genome.</title>
        <authorList>
            <person name="Wincker P."/>
        </authorList>
    </citation>
    <scope>NUCLEOTIDE SEQUENCE</scope>
    <source>
        <strain evidence="3">Singapore isolate B</strain>
    </source>
</reference>
<dbReference type="GO" id="GO:0003677">
    <property type="term" value="F:DNA binding"/>
    <property type="evidence" value="ECO:0007669"/>
    <property type="project" value="InterPro"/>
</dbReference>
<dbReference type="PANTHER" id="PTHR13213:SF2">
    <property type="entry name" value="MYB-BINDING PROTEIN 1A"/>
    <property type="match status" value="1"/>
</dbReference>
<dbReference type="OrthoDB" id="342531at2759"/>
<dbReference type="GO" id="GO:0005730">
    <property type="term" value="C:nucleolus"/>
    <property type="evidence" value="ECO:0007669"/>
    <property type="project" value="InterPro"/>
</dbReference>
<evidence type="ECO:0000313" key="4">
    <source>
        <dbReference type="Proteomes" id="UP000008312"/>
    </source>
</evidence>
<dbReference type="AlphaFoldDB" id="D8M3V4"/>
<dbReference type="RefSeq" id="XP_012896625.1">
    <property type="nucleotide sequence ID" value="XM_013041171.1"/>
</dbReference>
<sequence>MSDKENTLETKQETTPFLQIFWDLAEVDIKKREIATRDLLSYLREHQVPAEQEQFPGCSRDMIYTIKRLCNGICSRNDGARQGFSCVLQFFPNVPLSSVYTTIMESSTIEGSMKRAEKRDQVFGRLFGILSLFRSTRFMKEPPSEEIRSIVEKCVEEVVGYYKQKQWLREISVETLITILKFSHDDLIPLILSNSLSLYIESRPNEENEELLIPLPFTPSSLQLLLQVQLLLHDKHIEFDDENVRRTFVENAEVNPHHLKQLVSVYRDSSFTFPKLHALWTVTVDYLKQFAEDWEESLLKWWDAITTQVLSMSAERGGMVLKAFELLFPLVSTDQIHRLLNNRLLRLVCSNTLHLLNFLSTEQDSNRRVVLLNILLNNVGLDFDKRTGTTTCRQLLASLHVEDLGDFLSRCYRLFLQPQANGRRWKRS</sequence>
<dbReference type="InterPro" id="IPR007015">
    <property type="entry name" value="DNA_pol_V/MYBBP1A"/>
</dbReference>
<evidence type="ECO:0000256" key="1">
    <source>
        <dbReference type="ARBA" id="ARBA00004123"/>
    </source>
</evidence>
<gene>
    <name evidence="3" type="ORF">GSBLH_T00006474001</name>
</gene>
<dbReference type="InParanoid" id="D8M3V4"/>
<comment type="subcellular location">
    <subcellularLocation>
        <location evidence="1">Nucleus</location>
    </subcellularLocation>
</comment>
<dbReference type="GO" id="GO:0006355">
    <property type="term" value="P:regulation of DNA-templated transcription"/>
    <property type="evidence" value="ECO:0007669"/>
    <property type="project" value="InterPro"/>
</dbReference>
<keyword evidence="4" id="KW-1185">Reference proteome</keyword>
<dbReference type="GeneID" id="24922598"/>
<protein>
    <submittedName>
        <fullName evidence="3">Uncharacterized protein</fullName>
    </submittedName>
</protein>